<evidence type="ECO:0008006" key="3">
    <source>
        <dbReference type="Google" id="ProtNLM"/>
    </source>
</evidence>
<protein>
    <recommendedName>
        <fullName evidence="3">RING-type domain-containing protein</fullName>
    </recommendedName>
</protein>
<dbReference type="GO" id="GO:0016567">
    <property type="term" value="P:protein ubiquitination"/>
    <property type="evidence" value="ECO:0007669"/>
    <property type="project" value="InterPro"/>
</dbReference>
<reference evidence="1 2" key="1">
    <citation type="journal article" date="2019" name="Sci. Rep.">
        <title>A high-quality genome of Eragrostis curvula grass provides insights into Poaceae evolution and supports new strategies to enhance forage quality.</title>
        <authorList>
            <person name="Carballo J."/>
            <person name="Santos B.A.C.M."/>
            <person name="Zappacosta D."/>
            <person name="Garbus I."/>
            <person name="Selva J.P."/>
            <person name="Gallo C.A."/>
            <person name="Diaz A."/>
            <person name="Albertini E."/>
            <person name="Caccamo M."/>
            <person name="Echenique V."/>
        </authorList>
    </citation>
    <scope>NUCLEOTIDE SEQUENCE [LARGE SCALE GENOMIC DNA]</scope>
    <source>
        <strain evidence="2">cv. Victoria</strain>
        <tissue evidence="1">Leaf</tissue>
    </source>
</reference>
<dbReference type="AlphaFoldDB" id="A0A5J9UTX7"/>
<keyword evidence="2" id="KW-1185">Reference proteome</keyword>
<dbReference type="PANTHER" id="PTHR46592">
    <property type="entry name" value="RING-H2 FINGER PROTEIN ATL67"/>
    <property type="match status" value="1"/>
</dbReference>
<organism evidence="1 2">
    <name type="scientific">Eragrostis curvula</name>
    <name type="common">weeping love grass</name>
    <dbReference type="NCBI Taxonomy" id="38414"/>
    <lineage>
        <taxon>Eukaryota</taxon>
        <taxon>Viridiplantae</taxon>
        <taxon>Streptophyta</taxon>
        <taxon>Embryophyta</taxon>
        <taxon>Tracheophyta</taxon>
        <taxon>Spermatophyta</taxon>
        <taxon>Magnoliopsida</taxon>
        <taxon>Liliopsida</taxon>
        <taxon>Poales</taxon>
        <taxon>Poaceae</taxon>
        <taxon>PACMAD clade</taxon>
        <taxon>Chloridoideae</taxon>
        <taxon>Eragrostideae</taxon>
        <taxon>Eragrostidinae</taxon>
        <taxon>Eragrostis</taxon>
    </lineage>
</organism>
<gene>
    <name evidence="1" type="ORF">EJB05_29665</name>
</gene>
<sequence length="106" mass="10898">MPLSCLRPRILTKTGAAHAAMLVDDAPASTPAASAAVMGLDGAAIDAIFVHVGSGGHVDEIPCAICLGEFAAGDAIRCGRGWLRVSATCPMCRDSPVPLAPRMLWQ</sequence>
<dbReference type="GO" id="GO:0016740">
    <property type="term" value="F:transferase activity"/>
    <property type="evidence" value="ECO:0007669"/>
    <property type="project" value="InterPro"/>
</dbReference>
<dbReference type="Gramene" id="TVU27086">
    <property type="protein sequence ID" value="TVU27086"/>
    <property type="gene ID" value="EJB05_29665"/>
</dbReference>
<comment type="caution">
    <text evidence="1">The sequence shown here is derived from an EMBL/GenBank/DDBJ whole genome shotgun (WGS) entry which is preliminary data.</text>
</comment>
<feature type="non-terminal residue" evidence="1">
    <location>
        <position position="1"/>
    </location>
</feature>
<dbReference type="EMBL" id="RWGY01000013">
    <property type="protein sequence ID" value="TVU27086.1"/>
    <property type="molecule type" value="Genomic_DNA"/>
</dbReference>
<accession>A0A5J9UTX7</accession>
<dbReference type="SUPFAM" id="SSF57850">
    <property type="entry name" value="RING/U-box"/>
    <property type="match status" value="1"/>
</dbReference>
<evidence type="ECO:0000313" key="2">
    <source>
        <dbReference type="Proteomes" id="UP000324897"/>
    </source>
</evidence>
<evidence type="ECO:0000313" key="1">
    <source>
        <dbReference type="EMBL" id="TVU27086.1"/>
    </source>
</evidence>
<name>A0A5J9UTX7_9POAL</name>
<dbReference type="InterPro" id="IPR044289">
    <property type="entry name" value="ATL67-70"/>
</dbReference>
<dbReference type="Proteomes" id="UP000324897">
    <property type="component" value="Chromosome 2"/>
</dbReference>
<proteinExistence type="predicted"/>
<dbReference type="PANTHER" id="PTHR46592:SF14">
    <property type="entry name" value="RING-TYPE DOMAIN-CONTAINING PROTEIN"/>
    <property type="match status" value="1"/>
</dbReference>
<dbReference type="OrthoDB" id="8062037at2759"/>